<feature type="domain" description="Tyrosine specific protein phosphatases" evidence="2">
    <location>
        <begin position="205"/>
        <end position="294"/>
    </location>
</feature>
<dbReference type="InterPro" id="IPR000242">
    <property type="entry name" value="PTP_cat"/>
</dbReference>
<dbReference type="PROSITE" id="PS00383">
    <property type="entry name" value="TYR_PHOSPHATASE_1"/>
    <property type="match status" value="1"/>
</dbReference>
<keyword evidence="4" id="KW-1185">Reference proteome</keyword>
<dbReference type="Proteomes" id="UP000708148">
    <property type="component" value="Unassembled WGS sequence"/>
</dbReference>
<dbReference type="InterPro" id="IPR016130">
    <property type="entry name" value="Tyr_Pase_AS"/>
</dbReference>
<dbReference type="CDD" id="cd00047">
    <property type="entry name" value="PTPc"/>
    <property type="match status" value="1"/>
</dbReference>
<comment type="caution">
    <text evidence="3">The sequence shown here is derived from an EMBL/GenBank/DDBJ whole genome shotgun (WGS) entry which is preliminary data.</text>
</comment>
<dbReference type="InterPro" id="IPR050348">
    <property type="entry name" value="Protein-Tyr_Phosphatase"/>
</dbReference>
<reference evidence="3" key="1">
    <citation type="submission" date="2020-12" db="EMBL/GenBank/DDBJ databases">
        <authorList>
            <person name="Iha C."/>
        </authorList>
    </citation>
    <scope>NUCLEOTIDE SEQUENCE</scope>
</reference>
<evidence type="ECO:0000313" key="4">
    <source>
        <dbReference type="Proteomes" id="UP000708148"/>
    </source>
</evidence>
<feature type="domain" description="Tyrosine-protein phosphatase" evidence="1">
    <location>
        <begin position="30"/>
        <end position="303"/>
    </location>
</feature>
<gene>
    <name evidence="3" type="ORF">OSTQU699_LOCUS10763</name>
</gene>
<dbReference type="InterPro" id="IPR000387">
    <property type="entry name" value="Tyr_Pase_dom"/>
</dbReference>
<dbReference type="InterPro" id="IPR029021">
    <property type="entry name" value="Prot-tyrosine_phosphatase-like"/>
</dbReference>
<dbReference type="OrthoDB" id="10253954at2759"/>
<evidence type="ECO:0000313" key="3">
    <source>
        <dbReference type="EMBL" id="CAD7705408.1"/>
    </source>
</evidence>
<dbReference type="GO" id="GO:0004725">
    <property type="term" value="F:protein tyrosine phosphatase activity"/>
    <property type="evidence" value="ECO:0007669"/>
    <property type="project" value="InterPro"/>
</dbReference>
<dbReference type="PANTHER" id="PTHR19134:SF449">
    <property type="entry name" value="TYROSINE-PROTEIN PHOSPHATASE 1"/>
    <property type="match status" value="1"/>
</dbReference>
<dbReference type="SMART" id="SM00404">
    <property type="entry name" value="PTPc_motif"/>
    <property type="match status" value="1"/>
</dbReference>
<evidence type="ECO:0008006" key="5">
    <source>
        <dbReference type="Google" id="ProtNLM"/>
    </source>
</evidence>
<dbReference type="PROSITE" id="PS50056">
    <property type="entry name" value="TYR_PHOSPHATASE_2"/>
    <property type="match status" value="1"/>
</dbReference>
<organism evidence="3 4">
    <name type="scientific">Ostreobium quekettii</name>
    <dbReference type="NCBI Taxonomy" id="121088"/>
    <lineage>
        <taxon>Eukaryota</taxon>
        <taxon>Viridiplantae</taxon>
        <taxon>Chlorophyta</taxon>
        <taxon>core chlorophytes</taxon>
        <taxon>Ulvophyceae</taxon>
        <taxon>TCBD clade</taxon>
        <taxon>Bryopsidales</taxon>
        <taxon>Ostreobineae</taxon>
        <taxon>Ostreobiaceae</taxon>
        <taxon>Ostreobium</taxon>
    </lineage>
</organism>
<dbReference type="PRINTS" id="PR00700">
    <property type="entry name" value="PRTYPHPHTASE"/>
</dbReference>
<dbReference type="SMART" id="SM00194">
    <property type="entry name" value="PTPc"/>
    <property type="match status" value="1"/>
</dbReference>
<dbReference type="AlphaFoldDB" id="A0A8S1JC76"/>
<dbReference type="Pfam" id="PF00102">
    <property type="entry name" value="Y_phosphatase"/>
    <property type="match status" value="1"/>
</dbReference>
<dbReference type="EMBL" id="CAJHUC010003120">
    <property type="protein sequence ID" value="CAD7705408.1"/>
    <property type="molecule type" value="Genomic_DNA"/>
</dbReference>
<accession>A0A8S1JC76</accession>
<sequence>MPHEQAVLAKASAALGAKLAQLMQSGGRGFAEEYERLAMIAASPQQPSAAASAPGNSSRNRYRNIVPFDFNRVRLATSPEGRDYINASIVRSGGGESPPWCFIASQGPLKGTVEDFWRMALEQRCSAVVMLTRAVERGVEKCAPYFPQARGASSSVGRLQVAVEELRDVSPDITVRSIRVTDRTNGMASVVQHYHYHEWPDHGVPEFTKPLRDLINLLEATGAGRAPILVHCSAGVGRTGTFCAVYVLLQRLYTLLRGGPPSAAQIEKAVDVPGVVARLRRQRVGMVQTVDQYYFCYQAVIQEVEAEVGRRSRG</sequence>
<dbReference type="InterPro" id="IPR003595">
    <property type="entry name" value="Tyr_Pase_cat"/>
</dbReference>
<dbReference type="Gene3D" id="3.90.190.10">
    <property type="entry name" value="Protein tyrosine phosphatase superfamily"/>
    <property type="match status" value="1"/>
</dbReference>
<dbReference type="PANTHER" id="PTHR19134">
    <property type="entry name" value="RECEPTOR-TYPE TYROSINE-PROTEIN PHOSPHATASE"/>
    <property type="match status" value="1"/>
</dbReference>
<dbReference type="PROSITE" id="PS50055">
    <property type="entry name" value="TYR_PHOSPHATASE_PTP"/>
    <property type="match status" value="1"/>
</dbReference>
<evidence type="ECO:0000259" key="1">
    <source>
        <dbReference type="PROSITE" id="PS50055"/>
    </source>
</evidence>
<protein>
    <recommendedName>
        <fullName evidence="5">Protein tyrosine phosphatase</fullName>
    </recommendedName>
</protein>
<dbReference type="SUPFAM" id="SSF52799">
    <property type="entry name" value="(Phosphotyrosine protein) phosphatases II"/>
    <property type="match status" value="1"/>
</dbReference>
<evidence type="ECO:0000259" key="2">
    <source>
        <dbReference type="PROSITE" id="PS50056"/>
    </source>
</evidence>
<name>A0A8S1JC76_9CHLO</name>
<proteinExistence type="predicted"/>